<keyword evidence="3" id="KW-1185">Reference proteome</keyword>
<evidence type="ECO:0000313" key="3">
    <source>
        <dbReference type="Proteomes" id="UP000314986"/>
    </source>
</evidence>
<dbReference type="OMA" id="APRCYLV"/>
<dbReference type="SUPFAM" id="SSF52540">
    <property type="entry name" value="P-loop containing nucleoside triphosphate hydrolases"/>
    <property type="match status" value="1"/>
</dbReference>
<dbReference type="Proteomes" id="UP000314986">
    <property type="component" value="Unassembled WGS sequence"/>
</dbReference>
<reference evidence="3" key="2">
    <citation type="journal article" date="2007" name="PLoS Biol.">
        <title>Survey sequencing and comparative analysis of the elephant shark (Callorhinchus milii) genome.</title>
        <authorList>
            <person name="Venkatesh B."/>
            <person name="Kirkness E.F."/>
            <person name="Loh Y.H."/>
            <person name="Halpern A.L."/>
            <person name="Lee A.P."/>
            <person name="Johnson J."/>
            <person name="Dandona N."/>
            <person name="Viswanathan L.D."/>
            <person name="Tay A."/>
            <person name="Venter J.C."/>
            <person name="Strausberg R.L."/>
            <person name="Brenner S."/>
        </authorList>
    </citation>
    <scope>NUCLEOTIDE SEQUENCE [LARGE SCALE GENOMIC DNA]</scope>
</reference>
<reference evidence="3" key="3">
    <citation type="journal article" date="2014" name="Nature">
        <title>Elephant shark genome provides unique insights into gnathostome evolution.</title>
        <authorList>
            <consortium name="International Elephant Shark Genome Sequencing Consortium"/>
            <person name="Venkatesh B."/>
            <person name="Lee A.P."/>
            <person name="Ravi V."/>
            <person name="Maurya A.K."/>
            <person name="Lian M.M."/>
            <person name="Swann J.B."/>
            <person name="Ohta Y."/>
            <person name="Flajnik M.F."/>
            <person name="Sutoh Y."/>
            <person name="Kasahara M."/>
            <person name="Hoon S."/>
            <person name="Gangu V."/>
            <person name="Roy S.W."/>
            <person name="Irimia M."/>
            <person name="Korzh V."/>
            <person name="Kondrychyn I."/>
            <person name="Lim Z.W."/>
            <person name="Tay B.H."/>
            <person name="Tohari S."/>
            <person name="Kong K.W."/>
            <person name="Ho S."/>
            <person name="Lorente-Galdos B."/>
            <person name="Quilez J."/>
            <person name="Marques-Bonet T."/>
            <person name="Raney B.J."/>
            <person name="Ingham P.W."/>
            <person name="Tay A."/>
            <person name="Hillier L.W."/>
            <person name="Minx P."/>
            <person name="Boehm T."/>
            <person name="Wilson R.K."/>
            <person name="Brenner S."/>
            <person name="Warren W.C."/>
        </authorList>
    </citation>
    <scope>NUCLEOTIDE SEQUENCE [LARGE SCALE GENOMIC DNA]</scope>
</reference>
<organism evidence="2 3">
    <name type="scientific">Callorhinchus milii</name>
    <name type="common">Ghost shark</name>
    <dbReference type="NCBI Taxonomy" id="7868"/>
    <lineage>
        <taxon>Eukaryota</taxon>
        <taxon>Metazoa</taxon>
        <taxon>Chordata</taxon>
        <taxon>Craniata</taxon>
        <taxon>Vertebrata</taxon>
        <taxon>Chondrichthyes</taxon>
        <taxon>Holocephali</taxon>
        <taxon>Chimaeriformes</taxon>
        <taxon>Callorhinchidae</taxon>
        <taxon>Callorhinchus</taxon>
    </lineage>
</organism>
<dbReference type="AlphaFoldDB" id="A0A4W3JTY6"/>
<evidence type="ECO:0000313" key="2">
    <source>
        <dbReference type="Ensembl" id="ENSCMIP00000041613.1"/>
    </source>
</evidence>
<dbReference type="Pfam" id="PF00004">
    <property type="entry name" value="AAA"/>
    <property type="match status" value="1"/>
</dbReference>
<dbReference type="Gene3D" id="3.40.50.300">
    <property type="entry name" value="P-loop containing nucleotide triphosphate hydrolases"/>
    <property type="match status" value="1"/>
</dbReference>
<evidence type="ECO:0000259" key="1">
    <source>
        <dbReference type="Pfam" id="PF00004"/>
    </source>
</evidence>
<dbReference type="GeneTree" id="ENSGT00570000079239"/>
<reference evidence="2" key="5">
    <citation type="submission" date="2025-09" db="UniProtKB">
        <authorList>
            <consortium name="Ensembl"/>
        </authorList>
    </citation>
    <scope>IDENTIFICATION</scope>
</reference>
<sequence>MRHPEVYERLGMQPPRGVLLHGPPGCGKTLLAQAIVGELEMPQLKVAATEVVSGVSGESEQKLRELFEQAVVSNDVTNAPRCYLVLGALYKYKLLLLS</sequence>
<dbReference type="PANTHER" id="PTHR48470">
    <property type="entry name" value="CELL DIVISION CONTROL PROTEIN 48 C ISOFORM 1"/>
    <property type="match status" value="1"/>
</dbReference>
<dbReference type="STRING" id="7868.ENSCMIP00000041613"/>
<dbReference type="Ensembl" id="ENSCMIT00000042207.1">
    <property type="protein sequence ID" value="ENSCMIP00000041613.1"/>
    <property type="gene ID" value="ENSCMIG00000017347.1"/>
</dbReference>
<dbReference type="PANTHER" id="PTHR48470:SF1">
    <property type="entry name" value="CELL DIVISION CONTROL PROTEIN 48 C ISOFORM 1"/>
    <property type="match status" value="1"/>
</dbReference>
<dbReference type="InterPro" id="IPR003959">
    <property type="entry name" value="ATPase_AAA_core"/>
</dbReference>
<dbReference type="InterPro" id="IPR027417">
    <property type="entry name" value="P-loop_NTPase"/>
</dbReference>
<protein>
    <recommendedName>
        <fullName evidence="1">ATPase AAA-type core domain-containing protein</fullName>
    </recommendedName>
</protein>
<dbReference type="GO" id="GO:0016887">
    <property type="term" value="F:ATP hydrolysis activity"/>
    <property type="evidence" value="ECO:0007669"/>
    <property type="project" value="InterPro"/>
</dbReference>
<dbReference type="InParanoid" id="A0A4W3JTY6"/>
<accession>A0A4W3JTY6</accession>
<dbReference type="GO" id="GO:0005524">
    <property type="term" value="F:ATP binding"/>
    <property type="evidence" value="ECO:0007669"/>
    <property type="project" value="InterPro"/>
</dbReference>
<feature type="domain" description="ATPase AAA-type core" evidence="1">
    <location>
        <begin position="18"/>
        <end position="74"/>
    </location>
</feature>
<reference evidence="3" key="1">
    <citation type="journal article" date="2006" name="Science">
        <title>Ancient noncoding elements conserved in the human genome.</title>
        <authorList>
            <person name="Venkatesh B."/>
            <person name="Kirkness E.F."/>
            <person name="Loh Y.H."/>
            <person name="Halpern A.L."/>
            <person name="Lee A.P."/>
            <person name="Johnson J."/>
            <person name="Dandona N."/>
            <person name="Viswanathan L.D."/>
            <person name="Tay A."/>
            <person name="Venter J.C."/>
            <person name="Strausberg R.L."/>
            <person name="Brenner S."/>
        </authorList>
    </citation>
    <scope>NUCLEOTIDE SEQUENCE [LARGE SCALE GENOMIC DNA]</scope>
</reference>
<name>A0A4W3JTY6_CALMI</name>
<proteinExistence type="predicted"/>
<dbReference type="InterPro" id="IPR055278">
    <property type="entry name" value="CDC48c"/>
</dbReference>
<reference evidence="2" key="4">
    <citation type="submission" date="2025-08" db="UniProtKB">
        <authorList>
            <consortium name="Ensembl"/>
        </authorList>
    </citation>
    <scope>IDENTIFICATION</scope>
</reference>